<dbReference type="InterPro" id="IPR035965">
    <property type="entry name" value="PAS-like_dom_sf"/>
</dbReference>
<keyword evidence="16" id="KW-1185">Reference proteome</keyword>
<dbReference type="SMART" id="SM00304">
    <property type="entry name" value="HAMP"/>
    <property type="match status" value="1"/>
</dbReference>
<dbReference type="InterPro" id="IPR003594">
    <property type="entry name" value="HATPase_dom"/>
</dbReference>
<evidence type="ECO:0000256" key="1">
    <source>
        <dbReference type="ARBA" id="ARBA00000085"/>
    </source>
</evidence>
<dbReference type="PROSITE" id="PS50109">
    <property type="entry name" value="HIS_KIN"/>
    <property type="match status" value="1"/>
</dbReference>
<dbReference type="CDD" id="cd00130">
    <property type="entry name" value="PAS"/>
    <property type="match status" value="1"/>
</dbReference>
<evidence type="ECO:0000259" key="14">
    <source>
        <dbReference type="PROSITE" id="PS50885"/>
    </source>
</evidence>
<evidence type="ECO:0000259" key="13">
    <source>
        <dbReference type="PROSITE" id="PS50112"/>
    </source>
</evidence>
<evidence type="ECO:0000256" key="9">
    <source>
        <dbReference type="ARBA" id="ARBA00023012"/>
    </source>
</evidence>
<name>A0ABQ0JTS6_9BACT</name>
<dbReference type="SMART" id="SM00387">
    <property type="entry name" value="HATPase_c"/>
    <property type="match status" value="1"/>
</dbReference>
<reference evidence="16" key="1">
    <citation type="journal article" date="2015" name="Genome Announc.">
        <title>Draft Genome Sequence of an Anaerobic Ammonium-Oxidizing Bacterium, "Candidatus Brocadia sinica".</title>
        <authorList>
            <person name="Oshiki M."/>
            <person name="Shinyako-Hata K."/>
            <person name="Satoh H."/>
            <person name="Okabe S."/>
        </authorList>
    </citation>
    <scope>NUCLEOTIDE SEQUENCE [LARGE SCALE GENOMIC DNA]</scope>
    <source>
        <strain evidence="16">JPN1</strain>
    </source>
</reference>
<dbReference type="CDD" id="cd00082">
    <property type="entry name" value="HisKA"/>
    <property type="match status" value="1"/>
</dbReference>
<dbReference type="InterPro" id="IPR000014">
    <property type="entry name" value="PAS"/>
</dbReference>
<dbReference type="PROSITE" id="PS50112">
    <property type="entry name" value="PAS"/>
    <property type="match status" value="1"/>
</dbReference>
<keyword evidence="4" id="KW-0597">Phosphoprotein</keyword>
<keyword evidence="8" id="KW-0067">ATP-binding</keyword>
<dbReference type="Pfam" id="PF13426">
    <property type="entry name" value="PAS_9"/>
    <property type="match status" value="1"/>
</dbReference>
<feature type="domain" description="HAMP" evidence="14">
    <location>
        <begin position="354"/>
        <end position="406"/>
    </location>
</feature>
<dbReference type="Gene3D" id="3.30.565.10">
    <property type="entry name" value="Histidine kinase-like ATPase, C-terminal domain"/>
    <property type="match status" value="1"/>
</dbReference>
<gene>
    <name evidence="15" type="ORF">BROSI_A0633</name>
</gene>
<keyword evidence="5" id="KW-0808">Transferase</keyword>
<dbReference type="EC" id="2.7.13.3" evidence="3"/>
<keyword evidence="10" id="KW-0175">Coiled coil</keyword>
<dbReference type="SUPFAM" id="SSF47384">
    <property type="entry name" value="Homodimeric domain of signal transducing histidine kinase"/>
    <property type="match status" value="1"/>
</dbReference>
<evidence type="ECO:0000256" key="6">
    <source>
        <dbReference type="ARBA" id="ARBA00022741"/>
    </source>
</evidence>
<dbReference type="InterPro" id="IPR004358">
    <property type="entry name" value="Sig_transdc_His_kin-like_C"/>
</dbReference>
<dbReference type="InterPro" id="IPR003660">
    <property type="entry name" value="HAMP_dom"/>
</dbReference>
<sequence>MMKNRTWAKSLVGFFKSIKVKLICYLILMTTLPILIVSSTAYNRGKRALNEKVVEKLTSIADLKKAQLSNWLQERMVDIGVLSTNKSLEVSFSNLLYLRKAFHTIDRMKESEIGEVYYKRLSEYLGKLKEKLIYCDEIAILDVENGETVISTMESNIGVIDGDYKYYLDVLVNNGIPLKDVHYSGYTKRIGMTLFGIMKRTDPITMEETEIINGIVLIRVNTNDAIGALLQDWPGSGETGETLLARRDGDRLLFLNNTRHLTDAALKMSIPVKTIVPESFMLDDEEEGIIKALDYRGLEVLSAFRYIPQLKWGLIVKQDTSEAFQPIMELKDQVITLAIVSVFVIVVIVFILAHGITQPILQLVQGANAIGKGNLGHRIPINSEDEVGILASEFNKMAEKLEESYAGLEQKIRERTAQLRESEGKYRESINLANDAIFTLDADSAQIVDSNKKAEELSGYLKDELRQKKIWDIVPEYDREKTRQLWMVINQTGSGMLDNVDYQHADGRLTPTSISGSAIEYGKRKTIQWICRDITERKKMELQLIQAERLAAVGELAAGVAHEVNNPLGGLQNFVKMMKKEPGNISQNLEFLDLMSEGLKRIEVIVKQLMAFSRPYSTHMSSHSLNEIVENSLRFVDHRIKELGIRLEKILFPGLPEIYGDPDNISQVIINIIVNALDSMQNGGSLIIKTGYCDFQPSSIQVVVSDTGSGIPEEILNKIFNPFFTTKEMGSGLGLAISKRIVDDHNGNIVVKSKPGEGTTFYVCLPVRKVTVLT</sequence>
<dbReference type="Gene3D" id="1.10.287.130">
    <property type="match status" value="1"/>
</dbReference>
<dbReference type="EMBL" id="BAFN01000001">
    <property type="protein sequence ID" value="GAN32123.1"/>
    <property type="molecule type" value="Genomic_DNA"/>
</dbReference>
<evidence type="ECO:0000313" key="15">
    <source>
        <dbReference type="EMBL" id="GAN32123.1"/>
    </source>
</evidence>
<feature type="domain" description="Histidine kinase" evidence="12">
    <location>
        <begin position="559"/>
        <end position="769"/>
    </location>
</feature>
<dbReference type="CDD" id="cd06225">
    <property type="entry name" value="HAMP"/>
    <property type="match status" value="1"/>
</dbReference>
<evidence type="ECO:0000256" key="5">
    <source>
        <dbReference type="ARBA" id="ARBA00022679"/>
    </source>
</evidence>
<dbReference type="PANTHER" id="PTHR43065:SF10">
    <property type="entry name" value="PEROXIDE STRESS-ACTIVATED HISTIDINE KINASE MAK3"/>
    <property type="match status" value="1"/>
</dbReference>
<dbReference type="Gene3D" id="3.30.450.20">
    <property type="entry name" value="PAS domain"/>
    <property type="match status" value="1"/>
</dbReference>
<dbReference type="InterPro" id="IPR005467">
    <property type="entry name" value="His_kinase_dom"/>
</dbReference>
<proteinExistence type="predicted"/>
<dbReference type="SUPFAM" id="SSF55874">
    <property type="entry name" value="ATPase domain of HSP90 chaperone/DNA topoisomerase II/histidine kinase"/>
    <property type="match status" value="1"/>
</dbReference>
<organism evidence="15 16">
    <name type="scientific">Candidatus Brocadia sinica JPN1</name>
    <dbReference type="NCBI Taxonomy" id="1197129"/>
    <lineage>
        <taxon>Bacteria</taxon>
        <taxon>Pseudomonadati</taxon>
        <taxon>Planctomycetota</taxon>
        <taxon>Candidatus Brocadiia</taxon>
        <taxon>Candidatus Brocadiales</taxon>
        <taxon>Candidatus Brocadiaceae</taxon>
        <taxon>Candidatus Brocadia</taxon>
    </lineage>
</organism>
<dbReference type="PROSITE" id="PS50885">
    <property type="entry name" value="HAMP"/>
    <property type="match status" value="1"/>
</dbReference>
<feature type="transmembrane region" description="Helical" evidence="11">
    <location>
        <begin position="20"/>
        <end position="42"/>
    </location>
</feature>
<protein>
    <recommendedName>
        <fullName evidence="3">histidine kinase</fullName>
        <ecNumber evidence="3">2.7.13.3</ecNumber>
    </recommendedName>
</protein>
<dbReference type="InterPro" id="IPR036097">
    <property type="entry name" value="HisK_dim/P_sf"/>
</dbReference>
<keyword evidence="9" id="KW-0902">Two-component regulatory system</keyword>
<evidence type="ECO:0000256" key="7">
    <source>
        <dbReference type="ARBA" id="ARBA00022777"/>
    </source>
</evidence>
<dbReference type="SMART" id="SM00091">
    <property type="entry name" value="PAS"/>
    <property type="match status" value="1"/>
</dbReference>
<dbReference type="Pfam" id="PF00672">
    <property type="entry name" value="HAMP"/>
    <property type="match status" value="1"/>
</dbReference>
<accession>A0ABQ0JTS6</accession>
<evidence type="ECO:0000256" key="4">
    <source>
        <dbReference type="ARBA" id="ARBA00022553"/>
    </source>
</evidence>
<evidence type="ECO:0000259" key="12">
    <source>
        <dbReference type="PROSITE" id="PS50109"/>
    </source>
</evidence>
<dbReference type="InterPro" id="IPR003661">
    <property type="entry name" value="HisK_dim/P_dom"/>
</dbReference>
<keyword evidence="7" id="KW-0418">Kinase</keyword>
<feature type="domain" description="PAS" evidence="13">
    <location>
        <begin position="422"/>
        <end position="496"/>
    </location>
</feature>
<evidence type="ECO:0000256" key="11">
    <source>
        <dbReference type="SAM" id="Phobius"/>
    </source>
</evidence>
<feature type="coiled-coil region" evidence="10">
    <location>
        <begin position="391"/>
        <end position="425"/>
    </location>
</feature>
<evidence type="ECO:0000256" key="10">
    <source>
        <dbReference type="SAM" id="Coils"/>
    </source>
</evidence>
<dbReference type="PANTHER" id="PTHR43065">
    <property type="entry name" value="SENSOR HISTIDINE KINASE"/>
    <property type="match status" value="1"/>
</dbReference>
<keyword evidence="11" id="KW-1133">Transmembrane helix</keyword>
<dbReference type="SUPFAM" id="SSF55785">
    <property type="entry name" value="PYP-like sensor domain (PAS domain)"/>
    <property type="match status" value="1"/>
</dbReference>
<dbReference type="SMART" id="SM00388">
    <property type="entry name" value="HisKA"/>
    <property type="match status" value="1"/>
</dbReference>
<keyword evidence="11" id="KW-0812">Transmembrane</keyword>
<feature type="transmembrane region" description="Helical" evidence="11">
    <location>
        <begin position="334"/>
        <end position="356"/>
    </location>
</feature>
<dbReference type="Pfam" id="PF00512">
    <property type="entry name" value="HisKA"/>
    <property type="match status" value="1"/>
</dbReference>
<dbReference type="PRINTS" id="PR00344">
    <property type="entry name" value="BCTRLSENSOR"/>
</dbReference>
<comment type="subcellular location">
    <subcellularLocation>
        <location evidence="2">Membrane</location>
    </subcellularLocation>
</comment>
<evidence type="ECO:0000256" key="2">
    <source>
        <dbReference type="ARBA" id="ARBA00004370"/>
    </source>
</evidence>
<dbReference type="SUPFAM" id="SSF158472">
    <property type="entry name" value="HAMP domain-like"/>
    <property type="match status" value="1"/>
</dbReference>
<comment type="catalytic activity">
    <reaction evidence="1">
        <text>ATP + protein L-histidine = ADP + protein N-phospho-L-histidine.</text>
        <dbReference type="EC" id="2.7.13.3"/>
    </reaction>
</comment>
<evidence type="ECO:0000256" key="3">
    <source>
        <dbReference type="ARBA" id="ARBA00012438"/>
    </source>
</evidence>
<keyword evidence="6" id="KW-0547">Nucleotide-binding</keyword>
<keyword evidence="11" id="KW-0472">Membrane</keyword>
<evidence type="ECO:0000256" key="8">
    <source>
        <dbReference type="ARBA" id="ARBA00022840"/>
    </source>
</evidence>
<dbReference type="NCBIfam" id="TIGR00229">
    <property type="entry name" value="sensory_box"/>
    <property type="match status" value="1"/>
</dbReference>
<dbReference type="Gene3D" id="6.10.340.10">
    <property type="match status" value="1"/>
</dbReference>
<dbReference type="InterPro" id="IPR036890">
    <property type="entry name" value="HATPase_C_sf"/>
</dbReference>
<evidence type="ECO:0000313" key="16">
    <source>
        <dbReference type="Proteomes" id="UP000032309"/>
    </source>
</evidence>
<dbReference type="Pfam" id="PF02518">
    <property type="entry name" value="HATPase_c"/>
    <property type="match status" value="1"/>
</dbReference>
<dbReference type="Proteomes" id="UP000032309">
    <property type="component" value="Unassembled WGS sequence"/>
</dbReference>
<comment type="caution">
    <text evidence="15">The sequence shown here is derived from an EMBL/GenBank/DDBJ whole genome shotgun (WGS) entry which is preliminary data.</text>
</comment>
<dbReference type="RefSeq" id="WP_052562272.1">
    <property type="nucleotide sequence ID" value="NZ_BAFN01000001.1"/>
</dbReference>